<evidence type="ECO:0000313" key="2">
    <source>
        <dbReference type="Proteomes" id="UP000265354"/>
    </source>
</evidence>
<dbReference type="Gene3D" id="3.40.1580.10">
    <property type="entry name" value="SMI1/KNR4-like"/>
    <property type="match status" value="1"/>
</dbReference>
<accession>A0A388SQH2</accession>
<sequence length="192" mass="21461">MKAVLMELSRIMPPHATAGMSVDWSEVADAWGVNFPIDYREFVATYGAGVIENYLVVLTPEVDPGGQSTGGMIEETETARDLWDDADRDPGVMADATSQQLIAWGVNSTADLLCWLTVGDNPECWPVLVYGRGEDVWRQYPPGMVEFLCRVFTCDVPEGSLSGKALWRNGRPRFLTFEEQRRLKDLGRDPWA</sequence>
<dbReference type="InterPro" id="IPR037883">
    <property type="entry name" value="Knr4/Smi1-like_sf"/>
</dbReference>
<protein>
    <recommendedName>
        <fullName evidence="3">SMI1/KNR4 family protein</fullName>
    </recommendedName>
</protein>
<evidence type="ECO:0008006" key="3">
    <source>
        <dbReference type="Google" id="ProtNLM"/>
    </source>
</evidence>
<organism evidence="1 2">
    <name type="scientific">Streptomyces spongiicola</name>
    <dbReference type="NCBI Taxonomy" id="1690221"/>
    <lineage>
        <taxon>Bacteria</taxon>
        <taxon>Bacillati</taxon>
        <taxon>Actinomycetota</taxon>
        <taxon>Actinomycetes</taxon>
        <taxon>Kitasatosporales</taxon>
        <taxon>Streptomycetaceae</taxon>
        <taxon>Streptomyces</taxon>
    </lineage>
</organism>
<gene>
    <name evidence="1" type="ORF">SSP531S_02750</name>
</gene>
<reference evidence="1 2" key="1">
    <citation type="submission" date="2018-07" db="EMBL/GenBank/DDBJ databases">
        <title>Whole Genome Shotgun Sequence of Streptomyces spongiicola strain 531S.</title>
        <authorList>
            <person name="Dohra H."/>
            <person name="Kodani S."/>
        </authorList>
    </citation>
    <scope>NUCLEOTIDE SEQUENCE [LARGE SCALE GENOMIC DNA]</scope>
    <source>
        <strain evidence="1 2">531S</strain>
    </source>
</reference>
<dbReference type="EMBL" id="BGZL01000001">
    <property type="protein sequence ID" value="GBP98882.1"/>
    <property type="molecule type" value="Genomic_DNA"/>
</dbReference>
<dbReference type="AlphaFoldDB" id="A0A388SQH2"/>
<proteinExistence type="predicted"/>
<comment type="caution">
    <text evidence="1">The sequence shown here is derived from an EMBL/GenBank/DDBJ whole genome shotgun (WGS) entry which is preliminary data.</text>
</comment>
<dbReference type="Pfam" id="PF14568">
    <property type="entry name" value="SUKH_6"/>
    <property type="match status" value="1"/>
</dbReference>
<dbReference type="SUPFAM" id="SSF160631">
    <property type="entry name" value="SMI1/KNR4-like"/>
    <property type="match status" value="1"/>
</dbReference>
<dbReference type="Proteomes" id="UP000265354">
    <property type="component" value="Unassembled WGS sequence"/>
</dbReference>
<name>A0A388SQH2_9ACTN</name>
<evidence type="ECO:0000313" key="1">
    <source>
        <dbReference type="EMBL" id="GBP98882.1"/>
    </source>
</evidence>